<dbReference type="AlphaFoldDB" id="A0A6B1DVL3"/>
<dbReference type="InterPro" id="IPR000683">
    <property type="entry name" value="Gfo/Idh/MocA-like_OxRdtase_N"/>
</dbReference>
<evidence type="ECO:0000259" key="2">
    <source>
        <dbReference type="Pfam" id="PF22725"/>
    </source>
</evidence>
<dbReference type="Pfam" id="PF01408">
    <property type="entry name" value="GFO_IDH_MocA"/>
    <property type="match status" value="1"/>
</dbReference>
<dbReference type="InterPro" id="IPR055170">
    <property type="entry name" value="GFO_IDH_MocA-like_dom"/>
</dbReference>
<dbReference type="PANTHER" id="PTHR43249">
    <property type="entry name" value="UDP-N-ACETYL-2-AMINO-2-DEOXY-D-GLUCURONATE OXIDASE"/>
    <property type="match status" value="1"/>
</dbReference>
<dbReference type="Pfam" id="PF22725">
    <property type="entry name" value="GFO_IDH_MocA_C3"/>
    <property type="match status" value="1"/>
</dbReference>
<evidence type="ECO:0000313" key="3">
    <source>
        <dbReference type="EMBL" id="MYD91037.1"/>
    </source>
</evidence>
<dbReference type="SUPFAM" id="SSF51735">
    <property type="entry name" value="NAD(P)-binding Rossmann-fold domains"/>
    <property type="match status" value="1"/>
</dbReference>
<dbReference type="EMBL" id="VXPY01000085">
    <property type="protein sequence ID" value="MYD91037.1"/>
    <property type="molecule type" value="Genomic_DNA"/>
</dbReference>
<dbReference type="Gene3D" id="3.40.50.720">
    <property type="entry name" value="NAD(P)-binding Rossmann-like Domain"/>
    <property type="match status" value="1"/>
</dbReference>
<dbReference type="SUPFAM" id="SSF55347">
    <property type="entry name" value="Glyceraldehyde-3-phosphate dehydrogenase-like, C-terminal domain"/>
    <property type="match status" value="1"/>
</dbReference>
<feature type="domain" description="Gfo/Idh/MocA-like oxidoreductase N-terminal" evidence="1">
    <location>
        <begin position="4"/>
        <end position="121"/>
    </location>
</feature>
<dbReference type="Gene3D" id="3.30.360.10">
    <property type="entry name" value="Dihydrodipicolinate Reductase, domain 2"/>
    <property type="match status" value="1"/>
</dbReference>
<protein>
    <submittedName>
        <fullName evidence="3">Gfo/Idh/MocA family oxidoreductase</fullName>
    </submittedName>
</protein>
<reference evidence="3" key="1">
    <citation type="submission" date="2019-09" db="EMBL/GenBank/DDBJ databases">
        <title>Characterisation of the sponge microbiome using genome-centric metagenomics.</title>
        <authorList>
            <person name="Engelberts J.P."/>
            <person name="Robbins S.J."/>
            <person name="De Goeij J.M."/>
            <person name="Aranda M."/>
            <person name="Bell S.C."/>
            <person name="Webster N.S."/>
        </authorList>
    </citation>
    <scope>NUCLEOTIDE SEQUENCE</scope>
    <source>
        <strain evidence="3">SB0662_bin_9</strain>
    </source>
</reference>
<sequence>MQELRVGIIGMGIGRANAIALDSSPRCRVTALCDILPERMPEIAAQIPSQPDLFFTDHRELCASDEVDAIFVGTPNQFHVPVAMDVLKAGKHVMVTKPLADALQPAEDLVALAESTGLVNMMSLSTRYSPAIQFLGHQVQQGAMGEIYYARARSVRRDGIPAWSPGFVREGGGAFRDMGVHYLDSAWWVMGLPEPESVMGVAGAKFGPRGQGYFSTEGRVRPPEEYWRQFKADDYGGGIVRFRNGAGLIIESFWASHQEPERQIELFGTEGGATLHPLTLFRTCDGEQQNIAVEQPEDKQQAWLNVAQHFIDCILDGVECQAPLRHGLVVQRMMEGLLESAQTGKPVYFPE</sequence>
<feature type="domain" description="GFO/IDH/MocA-like oxidoreductase" evidence="2">
    <location>
        <begin position="137"/>
        <end position="273"/>
    </location>
</feature>
<name>A0A6B1DVL3_9CHLR</name>
<evidence type="ECO:0000259" key="1">
    <source>
        <dbReference type="Pfam" id="PF01408"/>
    </source>
</evidence>
<dbReference type="InterPro" id="IPR036291">
    <property type="entry name" value="NAD(P)-bd_dom_sf"/>
</dbReference>
<proteinExistence type="predicted"/>
<organism evidence="3">
    <name type="scientific">Caldilineaceae bacterium SB0662_bin_9</name>
    <dbReference type="NCBI Taxonomy" id="2605258"/>
    <lineage>
        <taxon>Bacteria</taxon>
        <taxon>Bacillati</taxon>
        <taxon>Chloroflexota</taxon>
        <taxon>Caldilineae</taxon>
        <taxon>Caldilineales</taxon>
        <taxon>Caldilineaceae</taxon>
    </lineage>
</organism>
<gene>
    <name evidence="3" type="ORF">F4Y08_12005</name>
</gene>
<dbReference type="GO" id="GO:0000166">
    <property type="term" value="F:nucleotide binding"/>
    <property type="evidence" value="ECO:0007669"/>
    <property type="project" value="InterPro"/>
</dbReference>
<accession>A0A6B1DVL3</accession>
<comment type="caution">
    <text evidence="3">The sequence shown here is derived from an EMBL/GenBank/DDBJ whole genome shotgun (WGS) entry which is preliminary data.</text>
</comment>
<dbReference type="PANTHER" id="PTHR43249:SF1">
    <property type="entry name" value="D-GLUCOSIDE 3-DEHYDROGENASE"/>
    <property type="match status" value="1"/>
</dbReference>
<dbReference type="InterPro" id="IPR052515">
    <property type="entry name" value="Gfo/Idh/MocA_Oxidoreductase"/>
</dbReference>